<gene>
    <name evidence="4" type="ORF">OTI717_LOCUS44009</name>
</gene>
<reference evidence="4" key="1">
    <citation type="submission" date="2021-02" db="EMBL/GenBank/DDBJ databases">
        <authorList>
            <person name="Nowell W R."/>
        </authorList>
    </citation>
    <scope>NUCLEOTIDE SEQUENCE</scope>
</reference>
<name>A0A820M4N5_9BILA</name>
<dbReference type="GO" id="GO:0004520">
    <property type="term" value="F:DNA endonuclease activity"/>
    <property type="evidence" value="ECO:0007669"/>
    <property type="project" value="TreeGrafter"/>
</dbReference>
<dbReference type="AlphaFoldDB" id="A0A820M4N5"/>
<protein>
    <submittedName>
        <fullName evidence="4">Uncharacterized protein</fullName>
    </submittedName>
</protein>
<proteinExistence type="predicted"/>
<feature type="non-terminal residue" evidence="4">
    <location>
        <position position="1"/>
    </location>
</feature>
<dbReference type="EMBL" id="CAJOAX010069107">
    <property type="protein sequence ID" value="CAF4366845.1"/>
    <property type="molecule type" value="Genomic_DNA"/>
</dbReference>
<dbReference type="SUPFAM" id="SSF47807">
    <property type="entry name" value="5' to 3' exonuclease, C-terminal subdomain"/>
    <property type="match status" value="1"/>
</dbReference>
<organism evidence="4 5">
    <name type="scientific">Rotaria sordida</name>
    <dbReference type="NCBI Taxonomy" id="392033"/>
    <lineage>
        <taxon>Eukaryota</taxon>
        <taxon>Metazoa</taxon>
        <taxon>Spiralia</taxon>
        <taxon>Gnathifera</taxon>
        <taxon>Rotifera</taxon>
        <taxon>Eurotatoria</taxon>
        <taxon>Bdelloidea</taxon>
        <taxon>Philodinida</taxon>
        <taxon>Philodinidae</taxon>
        <taxon>Rotaria</taxon>
    </lineage>
</organism>
<comment type="subcellular location">
    <subcellularLocation>
        <location evidence="1">Nucleus</location>
    </subcellularLocation>
</comment>
<dbReference type="PANTHER" id="PTHR16171">
    <property type="entry name" value="DNA REPAIR PROTEIN COMPLEMENTING XP-G CELLS-RELATED"/>
    <property type="match status" value="1"/>
</dbReference>
<evidence type="ECO:0000256" key="3">
    <source>
        <dbReference type="SAM" id="Coils"/>
    </source>
</evidence>
<dbReference type="GO" id="GO:0003697">
    <property type="term" value="F:single-stranded DNA binding"/>
    <property type="evidence" value="ECO:0007669"/>
    <property type="project" value="TreeGrafter"/>
</dbReference>
<dbReference type="PANTHER" id="PTHR16171:SF7">
    <property type="entry name" value="DNA REPAIR PROTEIN RAD2"/>
    <property type="match status" value="1"/>
</dbReference>
<dbReference type="Proteomes" id="UP000663823">
    <property type="component" value="Unassembled WGS sequence"/>
</dbReference>
<feature type="coiled-coil region" evidence="3">
    <location>
        <begin position="65"/>
        <end position="95"/>
    </location>
</feature>
<evidence type="ECO:0000313" key="4">
    <source>
        <dbReference type="EMBL" id="CAF4366845.1"/>
    </source>
</evidence>
<dbReference type="InterPro" id="IPR036279">
    <property type="entry name" value="5-3_exonuclease_C_sf"/>
</dbReference>
<comment type="caution">
    <text evidence="4">The sequence shown here is derived from an EMBL/GenBank/DDBJ whole genome shotgun (WGS) entry which is preliminary data.</text>
</comment>
<dbReference type="GO" id="GO:0005634">
    <property type="term" value="C:nucleus"/>
    <property type="evidence" value="ECO:0007669"/>
    <property type="project" value="UniProtKB-SubCell"/>
</dbReference>
<keyword evidence="2" id="KW-0539">Nucleus</keyword>
<evidence type="ECO:0000256" key="1">
    <source>
        <dbReference type="ARBA" id="ARBA00004123"/>
    </source>
</evidence>
<evidence type="ECO:0000256" key="2">
    <source>
        <dbReference type="ARBA" id="ARBA00023242"/>
    </source>
</evidence>
<sequence length="96" mass="11328">FTWAMPQLELIREFIGSKLKWDRQKIDDMILPVIKRMNTKEIQSRIDSFFAPVLFEGTSNQLRKNTRLKSSIDLLKQKTQEAKEQSNELNLSEDND</sequence>
<feature type="non-terminal residue" evidence="4">
    <location>
        <position position="96"/>
    </location>
</feature>
<accession>A0A820M4N5</accession>
<evidence type="ECO:0000313" key="5">
    <source>
        <dbReference type="Proteomes" id="UP000663823"/>
    </source>
</evidence>
<keyword evidence="3" id="KW-0175">Coiled coil</keyword>